<comment type="caution">
    <text evidence="8">The sequence shown here is derived from an EMBL/GenBank/DDBJ whole genome shotgun (WGS) entry which is preliminary data.</text>
</comment>
<evidence type="ECO:0000256" key="1">
    <source>
        <dbReference type="ARBA" id="ARBA00005405"/>
    </source>
</evidence>
<evidence type="ECO:0000256" key="7">
    <source>
        <dbReference type="SAM" id="MobiDB-lite"/>
    </source>
</evidence>
<keyword evidence="5" id="KW-0287">Flowering</keyword>
<name>A0AAW2VZH8_SESRA</name>
<evidence type="ECO:0000256" key="6">
    <source>
        <dbReference type="SAM" id="Coils"/>
    </source>
</evidence>
<dbReference type="PANTHER" id="PTHR33405:SF17">
    <property type="entry name" value="PROTEIN FLC EXPRESSOR"/>
    <property type="match status" value="1"/>
</dbReference>
<evidence type="ECO:0000313" key="8">
    <source>
        <dbReference type="EMBL" id="KAL0434965.1"/>
    </source>
</evidence>
<comment type="similarity">
    <text evidence="1">Belongs to the FLX family.</text>
</comment>
<gene>
    <name evidence="8" type="ORF">Sradi_0204400</name>
</gene>
<evidence type="ECO:0000256" key="2">
    <source>
        <dbReference type="ARBA" id="ARBA00022473"/>
    </source>
</evidence>
<keyword evidence="4 6" id="KW-0175">Coiled coil</keyword>
<dbReference type="GO" id="GO:0009908">
    <property type="term" value="P:flower development"/>
    <property type="evidence" value="ECO:0007669"/>
    <property type="project" value="UniProtKB-KW"/>
</dbReference>
<feature type="coiled-coil region" evidence="6">
    <location>
        <begin position="199"/>
        <end position="226"/>
    </location>
</feature>
<dbReference type="PANTHER" id="PTHR33405">
    <property type="entry name" value="PROTEIN FLX-LIKE 2"/>
    <property type="match status" value="1"/>
</dbReference>
<reference evidence="8" key="2">
    <citation type="journal article" date="2024" name="Plant">
        <title>Genomic evolution and insights into agronomic trait innovations of Sesamum species.</title>
        <authorList>
            <person name="Miao H."/>
            <person name="Wang L."/>
            <person name="Qu L."/>
            <person name="Liu H."/>
            <person name="Sun Y."/>
            <person name="Le M."/>
            <person name="Wang Q."/>
            <person name="Wei S."/>
            <person name="Zheng Y."/>
            <person name="Lin W."/>
            <person name="Duan Y."/>
            <person name="Cao H."/>
            <person name="Xiong S."/>
            <person name="Wang X."/>
            <person name="Wei L."/>
            <person name="Li C."/>
            <person name="Ma Q."/>
            <person name="Ju M."/>
            <person name="Zhao R."/>
            <person name="Li G."/>
            <person name="Mu C."/>
            <person name="Tian Q."/>
            <person name="Mei H."/>
            <person name="Zhang T."/>
            <person name="Gao T."/>
            <person name="Zhang H."/>
        </authorList>
    </citation>
    <scope>NUCLEOTIDE SEQUENCE</scope>
    <source>
        <strain evidence="8">G02</strain>
    </source>
</reference>
<proteinExistence type="inferred from homology"/>
<feature type="coiled-coil region" evidence="6">
    <location>
        <begin position="66"/>
        <end position="156"/>
    </location>
</feature>
<evidence type="ECO:0000256" key="4">
    <source>
        <dbReference type="ARBA" id="ARBA00023054"/>
    </source>
</evidence>
<organism evidence="8">
    <name type="scientific">Sesamum radiatum</name>
    <name type="common">Black benniseed</name>
    <dbReference type="NCBI Taxonomy" id="300843"/>
    <lineage>
        <taxon>Eukaryota</taxon>
        <taxon>Viridiplantae</taxon>
        <taxon>Streptophyta</taxon>
        <taxon>Embryophyta</taxon>
        <taxon>Tracheophyta</taxon>
        <taxon>Spermatophyta</taxon>
        <taxon>Magnoliopsida</taxon>
        <taxon>eudicotyledons</taxon>
        <taxon>Gunneridae</taxon>
        <taxon>Pentapetalae</taxon>
        <taxon>asterids</taxon>
        <taxon>lamiids</taxon>
        <taxon>Lamiales</taxon>
        <taxon>Pedaliaceae</taxon>
        <taxon>Sesamum</taxon>
    </lineage>
</organism>
<dbReference type="AlphaFoldDB" id="A0AAW2VZH8"/>
<keyword evidence="3" id="KW-0221">Differentiation</keyword>
<reference evidence="8" key="1">
    <citation type="submission" date="2020-06" db="EMBL/GenBank/DDBJ databases">
        <authorList>
            <person name="Li T."/>
            <person name="Hu X."/>
            <person name="Zhang T."/>
            <person name="Song X."/>
            <person name="Zhang H."/>
            <person name="Dai N."/>
            <person name="Sheng W."/>
            <person name="Hou X."/>
            <person name="Wei L."/>
        </authorList>
    </citation>
    <scope>NUCLEOTIDE SEQUENCE</scope>
    <source>
        <strain evidence="8">G02</strain>
        <tissue evidence="8">Leaf</tissue>
    </source>
</reference>
<evidence type="ECO:0000256" key="5">
    <source>
        <dbReference type="ARBA" id="ARBA00023089"/>
    </source>
</evidence>
<dbReference type="EMBL" id="JACGWJ010000002">
    <property type="protein sequence ID" value="KAL0434965.1"/>
    <property type="molecule type" value="Genomic_DNA"/>
</dbReference>
<sequence>MAGRNHNPATGLNLRPDYHPPDGTPLLHLQRRLPPPEVHLIEDRIAAQSREIRTLLLDNQRLAATHVALKQDVAAARQDLRRLSATASSVKAERDAQVREVYEQSIRLEVEARCNDGLQVELGRVRADIKELRDDGKELAEELKDVNDDIASTRSELQQLPDIKAEIATMRREIHLGRYMEMQMQLRNFELNEVMENHMVFLAHEAERLRSELANAEKRAMVAAAAAVSAANPGPGYAIHQKNVEPGYSGNLLSDPYAVHQGTFDANPNYVLGAGAYAPPGPYDVQRQHMA</sequence>
<protein>
    <submittedName>
        <fullName evidence="8">Protein FLC EXPRESSOR</fullName>
    </submittedName>
</protein>
<dbReference type="GO" id="GO:0030154">
    <property type="term" value="P:cell differentiation"/>
    <property type="evidence" value="ECO:0007669"/>
    <property type="project" value="UniProtKB-KW"/>
</dbReference>
<accession>A0AAW2VZH8</accession>
<evidence type="ECO:0000256" key="3">
    <source>
        <dbReference type="ARBA" id="ARBA00022782"/>
    </source>
</evidence>
<dbReference type="InterPro" id="IPR040353">
    <property type="entry name" value="FLX/FLX-like"/>
</dbReference>
<feature type="region of interest" description="Disordered" evidence="7">
    <location>
        <begin position="1"/>
        <end position="24"/>
    </location>
</feature>
<keyword evidence="2" id="KW-0217">Developmental protein</keyword>